<keyword evidence="1" id="KW-0106">Calcium</keyword>
<evidence type="ECO:0000313" key="5">
    <source>
        <dbReference type="Proteomes" id="UP000327118"/>
    </source>
</evidence>
<proteinExistence type="predicted"/>
<dbReference type="AlphaFoldDB" id="A0A5N6Z3L6"/>
<dbReference type="Gene3D" id="1.10.238.10">
    <property type="entry name" value="EF-hand"/>
    <property type="match status" value="1"/>
</dbReference>
<name>A0A5N6Z3L6_9EURO</name>
<gene>
    <name evidence="4" type="ORF">BDV28DRAFT_4952</name>
</gene>
<sequence length="139" mass="16492">MDPNSYFKQRDEMEKAYEELQDIKDRQAKEKETRKSLRKIYLEILKKEDPDNIYIPFNTIKKYLLAFFTADTDYDDDVSLKELEDLAQPSTKEDVQDLRDFFKYTDLSGDGKLDVAELFIMGLIHGSREEQYKNAKKID</sequence>
<keyword evidence="2" id="KW-0175">Coiled coil</keyword>
<accession>A0A5N6Z3L6</accession>
<keyword evidence="5" id="KW-1185">Reference proteome</keyword>
<dbReference type="InterPro" id="IPR002048">
    <property type="entry name" value="EF_hand_dom"/>
</dbReference>
<reference evidence="5" key="1">
    <citation type="submission" date="2019-04" db="EMBL/GenBank/DDBJ databases">
        <title>Friends and foes A comparative genomics studyof 23 Aspergillus species from section Flavi.</title>
        <authorList>
            <consortium name="DOE Joint Genome Institute"/>
            <person name="Kjaerbolling I."/>
            <person name="Vesth T."/>
            <person name="Frisvad J.C."/>
            <person name="Nybo J.L."/>
            <person name="Theobald S."/>
            <person name="Kildgaard S."/>
            <person name="Isbrandt T."/>
            <person name="Kuo A."/>
            <person name="Sato A."/>
            <person name="Lyhne E.K."/>
            <person name="Kogle M.E."/>
            <person name="Wiebenga A."/>
            <person name="Kun R.S."/>
            <person name="Lubbers R.J."/>
            <person name="Makela M.R."/>
            <person name="Barry K."/>
            <person name="Chovatia M."/>
            <person name="Clum A."/>
            <person name="Daum C."/>
            <person name="Haridas S."/>
            <person name="He G."/>
            <person name="LaButti K."/>
            <person name="Lipzen A."/>
            <person name="Mondo S."/>
            <person name="Riley R."/>
            <person name="Salamov A."/>
            <person name="Simmons B.A."/>
            <person name="Magnuson J.K."/>
            <person name="Henrissat B."/>
            <person name="Mortensen U.H."/>
            <person name="Larsen T.O."/>
            <person name="Devries R.P."/>
            <person name="Grigoriev I.V."/>
            <person name="Machida M."/>
            <person name="Baker S.E."/>
            <person name="Andersen M.R."/>
        </authorList>
    </citation>
    <scope>NUCLEOTIDE SEQUENCE [LARGE SCALE GENOMIC DNA]</scope>
    <source>
        <strain evidence="5">CBS 553.77</strain>
    </source>
</reference>
<dbReference type="EMBL" id="ML739136">
    <property type="protein sequence ID" value="KAE8352277.1"/>
    <property type="molecule type" value="Genomic_DNA"/>
</dbReference>
<dbReference type="Proteomes" id="UP000327118">
    <property type="component" value="Unassembled WGS sequence"/>
</dbReference>
<feature type="coiled-coil region" evidence="2">
    <location>
        <begin position="6"/>
        <end position="33"/>
    </location>
</feature>
<dbReference type="PROSITE" id="PS00018">
    <property type="entry name" value="EF_HAND_1"/>
    <property type="match status" value="1"/>
</dbReference>
<organism evidence="4 5">
    <name type="scientific">Aspergillus coremiiformis</name>
    <dbReference type="NCBI Taxonomy" id="138285"/>
    <lineage>
        <taxon>Eukaryota</taxon>
        <taxon>Fungi</taxon>
        <taxon>Dikarya</taxon>
        <taxon>Ascomycota</taxon>
        <taxon>Pezizomycotina</taxon>
        <taxon>Eurotiomycetes</taxon>
        <taxon>Eurotiomycetidae</taxon>
        <taxon>Eurotiales</taxon>
        <taxon>Aspergillaceae</taxon>
        <taxon>Aspergillus</taxon>
        <taxon>Aspergillus subgen. Circumdati</taxon>
    </lineage>
</organism>
<evidence type="ECO:0000259" key="3">
    <source>
        <dbReference type="PROSITE" id="PS50222"/>
    </source>
</evidence>
<protein>
    <recommendedName>
        <fullName evidence="3">EF-hand domain-containing protein</fullName>
    </recommendedName>
</protein>
<dbReference type="InterPro" id="IPR011992">
    <property type="entry name" value="EF-hand-dom_pair"/>
</dbReference>
<dbReference type="SUPFAM" id="SSF47473">
    <property type="entry name" value="EF-hand"/>
    <property type="match status" value="1"/>
</dbReference>
<dbReference type="InterPro" id="IPR018247">
    <property type="entry name" value="EF_Hand_1_Ca_BS"/>
</dbReference>
<evidence type="ECO:0000256" key="2">
    <source>
        <dbReference type="SAM" id="Coils"/>
    </source>
</evidence>
<dbReference type="PROSITE" id="PS50222">
    <property type="entry name" value="EF_HAND_2"/>
    <property type="match status" value="1"/>
</dbReference>
<evidence type="ECO:0000256" key="1">
    <source>
        <dbReference type="ARBA" id="ARBA00022837"/>
    </source>
</evidence>
<dbReference type="GO" id="GO:0005509">
    <property type="term" value="F:calcium ion binding"/>
    <property type="evidence" value="ECO:0007669"/>
    <property type="project" value="InterPro"/>
</dbReference>
<evidence type="ECO:0000313" key="4">
    <source>
        <dbReference type="EMBL" id="KAE8352277.1"/>
    </source>
</evidence>
<feature type="domain" description="EF-hand" evidence="3">
    <location>
        <begin position="93"/>
        <end position="128"/>
    </location>
</feature>